<gene>
    <name evidence="3" type="ORF">RM425_05865</name>
</gene>
<feature type="region of interest" description="Disordered" evidence="1">
    <location>
        <begin position="65"/>
        <end position="100"/>
    </location>
</feature>
<keyword evidence="4" id="KW-1185">Reference proteome</keyword>
<evidence type="ECO:0000313" key="4">
    <source>
        <dbReference type="Proteomes" id="UP001183222"/>
    </source>
</evidence>
<keyword evidence="2" id="KW-0472">Membrane</keyword>
<evidence type="ECO:0000313" key="3">
    <source>
        <dbReference type="EMBL" id="MDT0275424.1"/>
    </source>
</evidence>
<proteinExistence type="predicted"/>
<keyword evidence="2" id="KW-0812">Transmembrane</keyword>
<feature type="transmembrane region" description="Helical" evidence="2">
    <location>
        <begin position="20"/>
        <end position="43"/>
    </location>
</feature>
<evidence type="ECO:0000256" key="1">
    <source>
        <dbReference type="SAM" id="MobiDB-lite"/>
    </source>
</evidence>
<reference evidence="4" key="1">
    <citation type="submission" date="2023-07" db="EMBL/GenBank/DDBJ databases">
        <title>30 novel species of actinomycetes from the DSMZ collection.</title>
        <authorList>
            <person name="Nouioui I."/>
        </authorList>
    </citation>
    <scope>NUCLEOTIDE SEQUENCE [LARGE SCALE GENOMIC DNA]</scope>
    <source>
        <strain evidence="4">DSM 46792</strain>
    </source>
</reference>
<keyword evidence="2" id="KW-1133">Transmembrane helix</keyword>
<protein>
    <submittedName>
        <fullName evidence="3">Uncharacterized protein</fullName>
    </submittedName>
</protein>
<dbReference type="EMBL" id="JAVREI010000002">
    <property type="protein sequence ID" value="MDT0275424.1"/>
    <property type="molecule type" value="Genomic_DNA"/>
</dbReference>
<name>A0ABU2K5F2_9ACTN</name>
<comment type="caution">
    <text evidence="3">The sequence shown here is derived from an EMBL/GenBank/DDBJ whole genome shotgun (WGS) entry which is preliminary data.</text>
</comment>
<sequence length="100" mass="10265">MGPDPNAPPPPPGSLTVPPLHGWVVLLVLLGLVIVVAVCFLLIGASTPSDSRSAEWRSWLDARSRAGSIADSDPAATRSAPPGDRSPHGAGGRSGTPIRR</sequence>
<organism evidence="3 4">
    <name type="scientific">Blastococcus goldschmidtiae</name>
    <dbReference type="NCBI Taxonomy" id="3075546"/>
    <lineage>
        <taxon>Bacteria</taxon>
        <taxon>Bacillati</taxon>
        <taxon>Actinomycetota</taxon>
        <taxon>Actinomycetes</taxon>
        <taxon>Geodermatophilales</taxon>
        <taxon>Geodermatophilaceae</taxon>
        <taxon>Blastococcus</taxon>
    </lineage>
</organism>
<dbReference type="Proteomes" id="UP001183222">
    <property type="component" value="Unassembled WGS sequence"/>
</dbReference>
<accession>A0ABU2K5F2</accession>
<evidence type="ECO:0000256" key="2">
    <source>
        <dbReference type="SAM" id="Phobius"/>
    </source>
</evidence>
<dbReference type="RefSeq" id="WP_311344246.1">
    <property type="nucleotide sequence ID" value="NZ_JAVREI010000002.1"/>
</dbReference>